<accession>A0A9P4KFP5</accession>
<dbReference type="PROSITE" id="PS50174">
    <property type="entry name" value="G_PATCH"/>
    <property type="match status" value="1"/>
</dbReference>
<feature type="region of interest" description="Disordered" evidence="1">
    <location>
        <begin position="1"/>
        <end position="41"/>
    </location>
</feature>
<dbReference type="Pfam" id="PF26093">
    <property type="entry name" value="HTH_TGH"/>
    <property type="match status" value="1"/>
</dbReference>
<gene>
    <name evidence="3" type="ORF">CC78DRAFT_491039</name>
</gene>
<feature type="region of interest" description="Disordered" evidence="1">
    <location>
        <begin position="91"/>
        <end position="111"/>
    </location>
</feature>
<feature type="compositionally biased region" description="Basic and acidic residues" evidence="1">
    <location>
        <begin position="685"/>
        <end position="695"/>
    </location>
</feature>
<feature type="compositionally biased region" description="Polar residues" evidence="1">
    <location>
        <begin position="190"/>
        <end position="199"/>
    </location>
</feature>
<feature type="domain" description="G-patch" evidence="2">
    <location>
        <begin position="155"/>
        <end position="228"/>
    </location>
</feature>
<name>A0A9P4KFP5_9PLEO</name>
<dbReference type="OrthoDB" id="20507at2759"/>
<proteinExistence type="predicted"/>
<evidence type="ECO:0000256" key="1">
    <source>
        <dbReference type="SAM" id="MobiDB-lite"/>
    </source>
</evidence>
<dbReference type="PANTHER" id="PTHR13384">
    <property type="entry name" value="G PATCH DOMAIN-CONTAINING PROTEIN 1"/>
    <property type="match status" value="1"/>
</dbReference>
<feature type="region of interest" description="Disordered" evidence="1">
    <location>
        <begin position="237"/>
        <end position="288"/>
    </location>
</feature>
<dbReference type="EMBL" id="ML986594">
    <property type="protein sequence ID" value="KAF2267107.1"/>
    <property type="molecule type" value="Genomic_DNA"/>
</dbReference>
<comment type="caution">
    <text evidence="3">The sequence shown here is derived from an EMBL/GenBank/DDBJ whole genome shotgun (WGS) entry which is preliminary data.</text>
</comment>
<dbReference type="Pfam" id="PF07713">
    <property type="entry name" value="DUF1604"/>
    <property type="match status" value="1"/>
</dbReference>
<feature type="region of interest" description="Disordered" evidence="1">
    <location>
        <begin position="173"/>
        <end position="199"/>
    </location>
</feature>
<evidence type="ECO:0000259" key="2">
    <source>
        <dbReference type="PROSITE" id="PS50174"/>
    </source>
</evidence>
<feature type="region of interest" description="Disordered" evidence="1">
    <location>
        <begin position="650"/>
        <end position="706"/>
    </location>
</feature>
<evidence type="ECO:0000313" key="4">
    <source>
        <dbReference type="Proteomes" id="UP000800093"/>
    </source>
</evidence>
<evidence type="ECO:0000313" key="3">
    <source>
        <dbReference type="EMBL" id="KAF2267107.1"/>
    </source>
</evidence>
<dbReference type="InterPro" id="IPR000467">
    <property type="entry name" value="G_patch_dom"/>
</dbReference>
<dbReference type="PANTHER" id="PTHR13384:SF19">
    <property type="entry name" value="G PATCH DOMAIN-CONTAINING PROTEIN 1"/>
    <property type="match status" value="1"/>
</dbReference>
<sequence length="706" mass="77531">MTYKRPRVSSPSTAQKRSRGLEWGGQNIKWGSPLPADEDNDKGSFLPVWKQTVTDEHGRRRLHGAFTGGFSAGYFNTVGSKEGWTPKAFVSSRSNRAKNQDGATQRPEDFMDEEDLAEAAQSRRLETTQSYAMVGSAEGNTKQQDGFFGLVMADENTMAVKLLQKMGWRRGQGIGPRVRRQARLDEDSGIPQSKNTTSEHLFAPEDTQIIYFTRDEKVARKGIGYLSAAHALPKLGEEEGESAAQPALPFLERSQRPNPTKEAPPKKTGFGVGILNDNGSDDEDPYEIGPKISFNKVLGKEKKSRKPSKFAKSAVGERHFFVSKKGNSSITAPITTSHDGRTPLKGFVFATQATIMPTGPQFPAPKIPEGWKSSKRQAPELGVQDFQSVADTAKMSTLDAKARATLLGETPLPAKSIFDYMSKESRDRIAAITGNQNLPPGKGEVLPEKYRRSEAAQQKDLWSFVPALDRDIAASALAKGVIGWMPYAEDPKKRGRYVGFLELHAGIRNALPERITSMSVYDWAKELEEFAHAAHIFKPVQGLMASRFTSSSSSTQASKNGGGVEDLVHTPTAKPGDPAEQAAKLGMYGAMTRRVIPFHPTRLLCKRFNVNPPTDVPYASEVVGESGSKTREAVSKTSMDKLFHEAMTRGPTLQRPSWMTPPVDVPSPIPITESAPMDVETNDNLSKDRPPDDVFRSIFGDDDDNE</sequence>
<reference evidence="4" key="1">
    <citation type="journal article" date="2020" name="Stud. Mycol.">
        <title>101 Dothideomycetes genomes: A test case for predicting lifestyles and emergence of pathogens.</title>
        <authorList>
            <person name="Haridas S."/>
            <person name="Albert R."/>
            <person name="Binder M."/>
            <person name="Bloem J."/>
            <person name="LaButti K."/>
            <person name="Salamov A."/>
            <person name="Andreopoulos B."/>
            <person name="Baker S."/>
            <person name="Barry K."/>
            <person name="Bills G."/>
            <person name="Bluhm B."/>
            <person name="Cannon C."/>
            <person name="Castanera R."/>
            <person name="Culley D."/>
            <person name="Daum C."/>
            <person name="Ezra D."/>
            <person name="Gonzalez J."/>
            <person name="Henrissat B."/>
            <person name="Kuo A."/>
            <person name="Liang C."/>
            <person name="Lipzen A."/>
            <person name="Lutzoni F."/>
            <person name="Magnuson J."/>
            <person name="Mondo S."/>
            <person name="Nolan M."/>
            <person name="Ohm R."/>
            <person name="Pangilinan J."/>
            <person name="Park H.-J."/>
            <person name="Ramirez L."/>
            <person name="Alfaro M."/>
            <person name="Sun H."/>
            <person name="Tritt A."/>
            <person name="Yoshinaga Y."/>
            <person name="Zwiers L.-H."/>
            <person name="Turgeon B."/>
            <person name="Goodwin S."/>
            <person name="Spatafora J."/>
            <person name="Crous P."/>
            <person name="Grigoriev I."/>
        </authorList>
    </citation>
    <scope>NUCLEOTIDE SEQUENCE [LARGE SCALE GENOMIC DNA]</scope>
    <source>
        <strain evidence="4">CBS 304.66</strain>
    </source>
</reference>
<dbReference type="GO" id="GO:0005634">
    <property type="term" value="C:nucleus"/>
    <property type="evidence" value="ECO:0007669"/>
    <property type="project" value="TreeGrafter"/>
</dbReference>
<organism evidence="3 4">
    <name type="scientific">Lojkania enalia</name>
    <dbReference type="NCBI Taxonomy" id="147567"/>
    <lineage>
        <taxon>Eukaryota</taxon>
        <taxon>Fungi</taxon>
        <taxon>Dikarya</taxon>
        <taxon>Ascomycota</taxon>
        <taxon>Pezizomycotina</taxon>
        <taxon>Dothideomycetes</taxon>
        <taxon>Pleosporomycetidae</taxon>
        <taxon>Pleosporales</taxon>
        <taxon>Pleosporales incertae sedis</taxon>
        <taxon>Lojkania</taxon>
    </lineage>
</organism>
<dbReference type="GO" id="GO:0006397">
    <property type="term" value="P:mRNA processing"/>
    <property type="evidence" value="ECO:0007669"/>
    <property type="project" value="InterPro"/>
</dbReference>
<keyword evidence="4" id="KW-1185">Reference proteome</keyword>
<dbReference type="Proteomes" id="UP000800093">
    <property type="component" value="Unassembled WGS sequence"/>
</dbReference>
<dbReference type="InterPro" id="IPR011666">
    <property type="entry name" value="DUF1604"/>
</dbReference>
<dbReference type="AlphaFoldDB" id="A0A9P4KFP5"/>
<dbReference type="GO" id="GO:0003723">
    <property type="term" value="F:RNA binding"/>
    <property type="evidence" value="ECO:0007669"/>
    <property type="project" value="TreeGrafter"/>
</dbReference>
<protein>
    <submittedName>
        <fullName evidence="3">G-patch domain-containing protein</fullName>
    </submittedName>
</protein>
<dbReference type="Pfam" id="PF01585">
    <property type="entry name" value="G-patch"/>
    <property type="match status" value="1"/>
</dbReference>